<dbReference type="KEGG" id="ipa:Isop_2710"/>
<keyword evidence="2" id="KW-1185">Reference proteome</keyword>
<dbReference type="RefSeq" id="WP_013565566.1">
    <property type="nucleotide sequence ID" value="NC_014962.1"/>
</dbReference>
<evidence type="ECO:0008006" key="3">
    <source>
        <dbReference type="Google" id="ProtNLM"/>
    </source>
</evidence>
<protein>
    <recommendedName>
        <fullName evidence="3">Glycoside hydrolase family 5 domain-containing protein</fullName>
    </recommendedName>
</protein>
<reference evidence="1 2" key="2">
    <citation type="journal article" date="2011" name="Stand. Genomic Sci.">
        <title>Complete genome sequence of Isosphaera pallida type strain (IS1B).</title>
        <authorList>
            <consortium name="US DOE Joint Genome Institute (JGI-PGF)"/>
            <person name="Goker M."/>
            <person name="Cleland D."/>
            <person name="Saunders E."/>
            <person name="Lapidus A."/>
            <person name="Nolan M."/>
            <person name="Lucas S."/>
            <person name="Hammon N."/>
            <person name="Deshpande S."/>
            <person name="Cheng J.F."/>
            <person name="Tapia R."/>
            <person name="Han C."/>
            <person name="Goodwin L."/>
            <person name="Pitluck S."/>
            <person name="Liolios K."/>
            <person name="Pagani I."/>
            <person name="Ivanova N."/>
            <person name="Mavromatis K."/>
            <person name="Pati A."/>
            <person name="Chen A."/>
            <person name="Palaniappan K."/>
            <person name="Land M."/>
            <person name="Hauser L."/>
            <person name="Chang Y.J."/>
            <person name="Jeffries C.D."/>
            <person name="Detter J.C."/>
            <person name="Beck B."/>
            <person name="Woyke T."/>
            <person name="Bristow J."/>
            <person name="Eisen J.A."/>
            <person name="Markowitz V."/>
            <person name="Hugenholtz P."/>
            <person name="Kyrpides N.C."/>
            <person name="Klenk H.P."/>
        </authorList>
    </citation>
    <scope>NUCLEOTIDE SEQUENCE [LARGE SCALE GENOMIC DNA]</scope>
    <source>
        <strain evidence="2">ATCC 43644 / DSM 9630 / IS1B</strain>
    </source>
</reference>
<dbReference type="HOGENOM" id="CLU_308330_0_0_0"/>
<dbReference type="eggNOG" id="COG3934">
    <property type="taxonomic scope" value="Bacteria"/>
</dbReference>
<dbReference type="OrthoDB" id="9146353at2"/>
<proteinExistence type="predicted"/>
<sequence length="994" mass="107578">MTRRGWSPTTRQLIGGGWLALVLGLGLAPAPWCCHRSHAQPTPPPLRDDFQTDADGDGIPDGWFNIRDWQLRRDDPGAPGSGPGVLRFEADQPGRPSRAHRGLEIPWRHVGAIEVAVWVRTQTIGPGEREGQRPGLVIDLLGDDLVATGVLVLEADGDPDSEATSRNNSDGEWVKLAQVFPIPVGTNEAILALGLHGATGQIDFDGLTIVFQPRQPLISSSNLVRNPGFEWGCGSWVHGWSLEQGARRVHPGWRSDSALELSSSRSRASCGLAITLDQVRSVEIRFMAKATGLRARGGVVIRLFSLDRAGGIVGESLLAQLTGSFDWKPVVKLVSLPAGTHRAVLQIDKLDSFGSIRLDDFQILTQPDPSAGTWSVETPSVDADALTADTWPVYQPVDRIVPGSPLDASRWPLNRPDSDPAEAVPAASATLRPLKVVAGRLVEGGEADESTLPRPLFGLSLIGPTMLPEDAEQAERWADRLAASGVDLVRVSDPDGAFGPGSSLIDPFRDDTRVLDLESSDRFTRFLDALASRGLRWTIDLQSRRRFRVGDAQGRGEDAVALRDLPPGGGPAVGFDPIVGELAREFAAGLFRLSRSANSVTLANDPGLAWVALAGDHSAFDLERYRDDPRFRNRAARGSAFWKRWESAAWSEWVRVLRSQVGLRSPLAGASHPQRSTEFLDAQTIDGLEVVDDRLLLGDPRFSAPERRGLAWDGESRLIAPTRSKRLKAEERGRAYVLGHWARGGWGAWANDADSLDLMAVTAVGASEGWSAVIRRGLFRHPDPWGASAPGTGGGSDLVRLSGVVNAHPGLFGLLPHASALFRHREGSVTHTLGREPGWFVFEGPTTVGVASQVPGRLATVGPFSVRLDPRSPAQTIAVTAWDGRGLSESRRLLITAVGRVRPTGFRWADCWKTEVADPGRPPLRIEPLTIGLIWRSPTATQGQVRVLPLDEAGRPRASSKPPQVVTDPNRGEVAWTLTNDQAIATLHWEVVVE</sequence>
<dbReference type="Proteomes" id="UP000008631">
    <property type="component" value="Chromosome"/>
</dbReference>
<dbReference type="STRING" id="575540.Isop_2710"/>
<gene>
    <name evidence="1" type="ordered locus">Isop_2710</name>
</gene>
<name>E8R0E6_ISOPI</name>
<evidence type="ECO:0000313" key="2">
    <source>
        <dbReference type="Proteomes" id="UP000008631"/>
    </source>
</evidence>
<organism evidence="1 2">
    <name type="scientific">Isosphaera pallida (strain ATCC 43644 / DSM 9630 / IS1B)</name>
    <dbReference type="NCBI Taxonomy" id="575540"/>
    <lineage>
        <taxon>Bacteria</taxon>
        <taxon>Pseudomonadati</taxon>
        <taxon>Planctomycetota</taxon>
        <taxon>Planctomycetia</taxon>
        <taxon>Isosphaerales</taxon>
        <taxon>Isosphaeraceae</taxon>
        <taxon>Isosphaera</taxon>
    </lineage>
</organism>
<dbReference type="AlphaFoldDB" id="E8R0E6"/>
<dbReference type="EMBL" id="CP002353">
    <property type="protein sequence ID" value="ADV63278.1"/>
    <property type="molecule type" value="Genomic_DNA"/>
</dbReference>
<dbReference type="InParanoid" id="E8R0E6"/>
<evidence type="ECO:0000313" key="1">
    <source>
        <dbReference type="EMBL" id="ADV63278.1"/>
    </source>
</evidence>
<reference key="1">
    <citation type="submission" date="2010-11" db="EMBL/GenBank/DDBJ databases">
        <title>The complete sequence of chromosome of Isophaera pallida ATCC 43644.</title>
        <authorList>
            <consortium name="US DOE Joint Genome Institute (JGI-PGF)"/>
            <person name="Lucas S."/>
            <person name="Copeland A."/>
            <person name="Lapidus A."/>
            <person name="Bruce D."/>
            <person name="Goodwin L."/>
            <person name="Pitluck S."/>
            <person name="Kyrpides N."/>
            <person name="Mavromatis K."/>
            <person name="Pagani I."/>
            <person name="Ivanova N."/>
            <person name="Saunders E."/>
            <person name="Brettin T."/>
            <person name="Detter J.C."/>
            <person name="Han C."/>
            <person name="Tapia R."/>
            <person name="Land M."/>
            <person name="Hauser L."/>
            <person name="Markowitz V."/>
            <person name="Cheng J.-F."/>
            <person name="Hugenholtz P."/>
            <person name="Woyke T."/>
            <person name="Wu D."/>
            <person name="Eisen J.A."/>
        </authorList>
    </citation>
    <scope>NUCLEOTIDE SEQUENCE</scope>
    <source>
        <strain>ATCC 43644</strain>
    </source>
</reference>
<dbReference type="Gene3D" id="2.60.120.260">
    <property type="entry name" value="Galactose-binding domain-like"/>
    <property type="match status" value="1"/>
</dbReference>
<accession>E8R0E6</accession>